<proteinExistence type="predicted"/>
<reference evidence="2" key="1">
    <citation type="submission" date="2017-12" db="EMBL/GenBank/DDBJ databases">
        <title>Whole genome sequencing of Acidipropionibacterium jensenii strains JS279 and JS280.</title>
        <authorList>
            <person name="Deptula P."/>
            <person name="Laine P."/>
            <person name="Smolander O.-P."/>
            <person name="Paulin L."/>
            <person name="Auvinen P."/>
            <person name="Varmanen P."/>
        </authorList>
    </citation>
    <scope>NUCLEOTIDE SEQUENCE [LARGE SCALE GENOMIC DNA]</scope>
    <source>
        <strain evidence="2">JS280</strain>
    </source>
</reference>
<sequence length="343" mass="37425">MTEQTRRVLKVSDLALQGIGPSEIARLRRDGTFSSVRRGVVVEGAPERDARRRQLELIAATMPVLSGAQGVLTHTSATALLGLPMTVMGSDRVWLNRPAGSSSHRRRQLVVRDGPMEWDEVTEVDGLLVTGPERTAVDMAREFGFVTGVMVADAVLRRSGEPERLQELVRRGARRRGNATARAVAAFADGLSESPGESLMRAQLQMQGCPEPELQVEILDSRGFLVARCDYGWRRYGVVGEYDGVEKYGRLLRPGQTVSAVVDAEKDREANIRDQGLEIIRFCRADLRNPRAAAARLNRLLASRAPSAMTVASGTWAGPRRAVRAPLGAVWDDDAPLLPPGAN</sequence>
<evidence type="ECO:0000313" key="1">
    <source>
        <dbReference type="EMBL" id="AZZ39116.1"/>
    </source>
</evidence>
<gene>
    <name evidence="1" type="ORF">C0Z10_04425</name>
</gene>
<evidence type="ECO:0000313" key="2">
    <source>
        <dbReference type="Proteomes" id="UP000285875"/>
    </source>
</evidence>
<name>A0A3Q9UDD9_9ACTN</name>
<organism evidence="1 2">
    <name type="scientific">Acidipropionibacterium jensenii</name>
    <dbReference type="NCBI Taxonomy" id="1749"/>
    <lineage>
        <taxon>Bacteria</taxon>
        <taxon>Bacillati</taxon>
        <taxon>Actinomycetota</taxon>
        <taxon>Actinomycetes</taxon>
        <taxon>Propionibacteriales</taxon>
        <taxon>Propionibacteriaceae</taxon>
        <taxon>Acidipropionibacterium</taxon>
    </lineage>
</organism>
<dbReference type="AlphaFoldDB" id="A0A3Q9UDD9"/>
<dbReference type="Proteomes" id="UP000285875">
    <property type="component" value="Chromosome"/>
</dbReference>
<dbReference type="EMBL" id="CP025570">
    <property type="protein sequence ID" value="AZZ39116.1"/>
    <property type="molecule type" value="Genomic_DNA"/>
</dbReference>
<dbReference type="RefSeq" id="WP_097798580.1">
    <property type="nucleotide sequence ID" value="NZ_CP025570.1"/>
</dbReference>
<evidence type="ECO:0008006" key="3">
    <source>
        <dbReference type="Google" id="ProtNLM"/>
    </source>
</evidence>
<accession>A0A3Q9UDD9</accession>
<protein>
    <recommendedName>
        <fullName evidence="3">AbiEi antitoxin C-terminal domain-containing protein</fullName>
    </recommendedName>
</protein>
<dbReference type="KEGG" id="aji:C0Z10_04425"/>